<proteinExistence type="predicted"/>
<feature type="transmembrane region" description="Helical" evidence="1">
    <location>
        <begin position="42"/>
        <end position="64"/>
    </location>
</feature>
<gene>
    <name evidence="2" type="ORF">HUG15_19635</name>
</gene>
<evidence type="ECO:0000256" key="1">
    <source>
        <dbReference type="SAM" id="Phobius"/>
    </source>
</evidence>
<protein>
    <submittedName>
        <fullName evidence="2">Uncharacterized protein</fullName>
    </submittedName>
</protein>
<feature type="transmembrane region" description="Helical" evidence="1">
    <location>
        <begin position="70"/>
        <end position="90"/>
    </location>
</feature>
<dbReference type="Proteomes" id="UP000595823">
    <property type="component" value="Chromosome"/>
</dbReference>
<dbReference type="KEGG" id="scia:HUG15_19635"/>
<sequence length="109" mass="12655">MKTLLHMYTGIWKELREDIGVLINTTSMKLRTLRIKLIMNNIVYLMAFTLFGLSVVYFIVRSIIHVNPSFLIPVGIALCLLTGFSLLRLFHYPKARTEVLESIEEKNRI</sequence>
<name>A0A7T6Z648_9BACI</name>
<evidence type="ECO:0000313" key="2">
    <source>
        <dbReference type="EMBL" id="QQK77575.1"/>
    </source>
</evidence>
<keyword evidence="1" id="KW-0812">Transmembrane</keyword>
<dbReference type="EMBL" id="CP054705">
    <property type="protein sequence ID" value="QQK77575.1"/>
    <property type="molecule type" value="Genomic_DNA"/>
</dbReference>
<keyword evidence="1" id="KW-0472">Membrane</keyword>
<evidence type="ECO:0000313" key="3">
    <source>
        <dbReference type="Proteomes" id="UP000595823"/>
    </source>
</evidence>
<dbReference type="RefSeq" id="WP_200125011.1">
    <property type="nucleotide sequence ID" value="NZ_CP054705.1"/>
</dbReference>
<accession>A0A7T6Z648</accession>
<dbReference type="AlphaFoldDB" id="A0A7T6Z648"/>
<reference evidence="2 3" key="1">
    <citation type="submission" date="2020-06" db="EMBL/GenBank/DDBJ databases">
        <title>Genomic analysis of Salicibibacter sp. NKC5-3.</title>
        <authorList>
            <person name="Oh Y.J."/>
        </authorList>
    </citation>
    <scope>NUCLEOTIDE SEQUENCE [LARGE SCALE GENOMIC DNA]</scope>
    <source>
        <strain evidence="2 3">NKC5-3</strain>
    </source>
</reference>
<keyword evidence="3" id="KW-1185">Reference proteome</keyword>
<keyword evidence="1" id="KW-1133">Transmembrane helix</keyword>
<organism evidence="2 3">
    <name type="scientific">Salicibibacter cibarius</name>
    <dbReference type="NCBI Taxonomy" id="2743000"/>
    <lineage>
        <taxon>Bacteria</taxon>
        <taxon>Bacillati</taxon>
        <taxon>Bacillota</taxon>
        <taxon>Bacilli</taxon>
        <taxon>Bacillales</taxon>
        <taxon>Bacillaceae</taxon>
        <taxon>Salicibibacter</taxon>
    </lineage>
</organism>